<feature type="region of interest" description="Disordered" evidence="1">
    <location>
        <begin position="105"/>
        <end position="140"/>
    </location>
</feature>
<dbReference type="NCBIfam" id="NF033580">
    <property type="entry name" value="transpos_IS5_3"/>
    <property type="match status" value="1"/>
</dbReference>
<dbReference type="GO" id="GO:0003677">
    <property type="term" value="F:DNA binding"/>
    <property type="evidence" value="ECO:0007669"/>
    <property type="project" value="InterPro"/>
</dbReference>
<dbReference type="Pfam" id="PF01609">
    <property type="entry name" value="DDE_Tnp_1"/>
    <property type="match status" value="1"/>
</dbReference>
<dbReference type="PANTHER" id="PTHR30007">
    <property type="entry name" value="PHP DOMAIN PROTEIN"/>
    <property type="match status" value="1"/>
</dbReference>
<evidence type="ECO:0000259" key="2">
    <source>
        <dbReference type="Pfam" id="PF01609"/>
    </source>
</evidence>
<feature type="domain" description="Transposase IS4-like" evidence="2">
    <location>
        <begin position="98"/>
        <end position="285"/>
    </location>
</feature>
<dbReference type="Pfam" id="PF13340">
    <property type="entry name" value="DUF4096"/>
    <property type="match status" value="1"/>
</dbReference>
<protein>
    <submittedName>
        <fullName evidence="5">IS5 family transposase</fullName>
    </submittedName>
</protein>
<evidence type="ECO:0000256" key="1">
    <source>
        <dbReference type="SAM" id="MobiDB-lite"/>
    </source>
</evidence>
<feature type="region of interest" description="Disordered" evidence="1">
    <location>
        <begin position="223"/>
        <end position="244"/>
    </location>
</feature>
<reference evidence="5" key="1">
    <citation type="submission" date="2022-10" db="EMBL/GenBank/DDBJ databases">
        <title>The complete genomes of actinobacterial strains from the NBC collection.</title>
        <authorList>
            <person name="Joergensen T.S."/>
            <person name="Alvarez Arevalo M."/>
            <person name="Sterndorff E.B."/>
            <person name="Faurdal D."/>
            <person name="Vuksanovic O."/>
            <person name="Mourched A.-S."/>
            <person name="Charusanti P."/>
            <person name="Shaw S."/>
            <person name="Blin K."/>
            <person name="Weber T."/>
        </authorList>
    </citation>
    <scope>NUCLEOTIDE SEQUENCE</scope>
    <source>
        <strain evidence="5">NBC_00119</strain>
    </source>
</reference>
<dbReference type="PANTHER" id="PTHR30007:SF1">
    <property type="entry name" value="BLR1914 PROTEIN"/>
    <property type="match status" value="1"/>
</dbReference>
<feature type="domain" description="Insertion element IS402-like" evidence="3">
    <location>
        <begin position="6"/>
        <end position="79"/>
    </location>
</feature>
<dbReference type="EMBL" id="CP108195">
    <property type="protein sequence ID" value="WTS09931.1"/>
    <property type="molecule type" value="Genomic_DNA"/>
</dbReference>
<evidence type="ECO:0000313" key="4">
    <source>
        <dbReference type="EMBL" id="WTS09895.1"/>
    </source>
</evidence>
<dbReference type="GO" id="GO:0004803">
    <property type="term" value="F:transposase activity"/>
    <property type="evidence" value="ECO:0007669"/>
    <property type="project" value="InterPro"/>
</dbReference>
<proteinExistence type="predicted"/>
<dbReference type="AlphaFoldDB" id="A0AAU1U0H1"/>
<sequence length="291" mass="33350">MARGDLTDAQWARLEPFLPKGKKPGRPPIWTRRQLIDGIRFRTRTGMPWRDVPERYGPWARSYDLFRRWQRDGTWQRIFAELQAEADARELITWDLNIDSTVSRAHQHAAGARKRGTCKRSRPAGSPSSRNDHGLGRSRGGLTTKLHLAVEQGQKPMSIVITAGQRGDSPQFEPVLNKVRVARRGVGRPRTRPDRVRADKAYASRKNRAYLRRRGIRCTIPDKADQAAHRKKRGSRGGRPPKFDAEDYKARHAVECGINRLKRHRAVATRYDKLAVRYEATVLVAAINEWL</sequence>
<evidence type="ECO:0000259" key="3">
    <source>
        <dbReference type="Pfam" id="PF13340"/>
    </source>
</evidence>
<feature type="compositionally biased region" description="Basic residues" evidence="1">
    <location>
        <begin position="105"/>
        <end position="122"/>
    </location>
</feature>
<accession>A0AAU1U0H1</accession>
<dbReference type="InterPro" id="IPR025161">
    <property type="entry name" value="IS402-like_dom"/>
</dbReference>
<name>A0AAU1U0H1_9ACTN</name>
<evidence type="ECO:0000313" key="5">
    <source>
        <dbReference type="EMBL" id="WTS09931.1"/>
    </source>
</evidence>
<dbReference type="EMBL" id="CP108195">
    <property type="protein sequence ID" value="WTS09895.1"/>
    <property type="molecule type" value="Genomic_DNA"/>
</dbReference>
<dbReference type="GO" id="GO:0006313">
    <property type="term" value="P:DNA transposition"/>
    <property type="evidence" value="ECO:0007669"/>
    <property type="project" value="InterPro"/>
</dbReference>
<dbReference type="InterPro" id="IPR002559">
    <property type="entry name" value="Transposase_11"/>
</dbReference>
<organism evidence="5">
    <name type="scientific">Streptomyces sp. NBC_00119</name>
    <dbReference type="NCBI Taxonomy" id="2975659"/>
    <lineage>
        <taxon>Bacteria</taxon>
        <taxon>Bacillati</taxon>
        <taxon>Actinomycetota</taxon>
        <taxon>Actinomycetes</taxon>
        <taxon>Kitasatosporales</taxon>
        <taxon>Streptomycetaceae</taxon>
        <taxon>Streptomyces</taxon>
    </lineage>
</organism>
<gene>
    <name evidence="4" type="ORF">OHU69_01420</name>
    <name evidence="5" type="ORF">OHU69_01675</name>
</gene>